<gene>
    <name evidence="1" type="ORF">MML48_6g00006379</name>
</gene>
<accession>A0ACB9T0I6</accession>
<proteinExistence type="predicted"/>
<dbReference type="EMBL" id="CM043020">
    <property type="protein sequence ID" value="KAI4460316.1"/>
    <property type="molecule type" value="Genomic_DNA"/>
</dbReference>
<sequence>MANRQPIQNQLLEYVKQHEDDDLETSTTNSGNPLINKDASQTIGPKGFMVMQDYRFFDQLQHFDRERIPERVVHAKGRRFQFTSASPTTSPITQLKSFPASVTH</sequence>
<keyword evidence="2" id="KW-1185">Reference proteome</keyword>
<organism evidence="1 2">
    <name type="scientific">Holotrichia oblita</name>
    <name type="common">Chafer beetle</name>
    <dbReference type="NCBI Taxonomy" id="644536"/>
    <lineage>
        <taxon>Eukaryota</taxon>
        <taxon>Metazoa</taxon>
        <taxon>Ecdysozoa</taxon>
        <taxon>Arthropoda</taxon>
        <taxon>Hexapoda</taxon>
        <taxon>Insecta</taxon>
        <taxon>Pterygota</taxon>
        <taxon>Neoptera</taxon>
        <taxon>Endopterygota</taxon>
        <taxon>Coleoptera</taxon>
        <taxon>Polyphaga</taxon>
        <taxon>Scarabaeiformia</taxon>
        <taxon>Scarabaeidae</taxon>
        <taxon>Melolonthinae</taxon>
        <taxon>Holotrichia</taxon>
    </lineage>
</organism>
<name>A0ACB9T0I6_HOLOL</name>
<protein>
    <submittedName>
        <fullName evidence="1">Catalase</fullName>
    </submittedName>
</protein>
<evidence type="ECO:0000313" key="1">
    <source>
        <dbReference type="EMBL" id="KAI4460316.1"/>
    </source>
</evidence>
<reference evidence="1" key="1">
    <citation type="submission" date="2022-04" db="EMBL/GenBank/DDBJ databases">
        <title>Chromosome-scale genome assembly of Holotrichia oblita Faldermann.</title>
        <authorList>
            <person name="Rongchong L."/>
        </authorList>
    </citation>
    <scope>NUCLEOTIDE SEQUENCE</scope>
    <source>
        <strain evidence="1">81SQS9</strain>
    </source>
</reference>
<evidence type="ECO:0000313" key="2">
    <source>
        <dbReference type="Proteomes" id="UP001056778"/>
    </source>
</evidence>
<dbReference type="Proteomes" id="UP001056778">
    <property type="component" value="Chromosome 6"/>
</dbReference>
<comment type="caution">
    <text evidence="1">The sequence shown here is derived from an EMBL/GenBank/DDBJ whole genome shotgun (WGS) entry which is preliminary data.</text>
</comment>